<reference evidence="8" key="1">
    <citation type="submission" date="2020-11" db="EMBL/GenBank/DDBJ databases">
        <title>Sequencing the genomes of 1000 actinobacteria strains.</title>
        <authorList>
            <person name="Klenk H.-P."/>
        </authorList>
    </citation>
    <scope>NUCLEOTIDE SEQUENCE</scope>
    <source>
        <strain evidence="8">DSM 45356</strain>
    </source>
</reference>
<accession>A0A8J7GTX8</accession>
<evidence type="ECO:0000256" key="7">
    <source>
        <dbReference type="SAM" id="MobiDB-lite"/>
    </source>
</evidence>
<dbReference type="RefSeq" id="WP_197005154.1">
    <property type="nucleotide sequence ID" value="NZ_BONS01000037.1"/>
</dbReference>
<dbReference type="Proteomes" id="UP000622552">
    <property type="component" value="Unassembled WGS sequence"/>
</dbReference>
<evidence type="ECO:0000256" key="3">
    <source>
        <dbReference type="ARBA" id="ARBA00022553"/>
    </source>
</evidence>
<evidence type="ECO:0000313" key="8">
    <source>
        <dbReference type="EMBL" id="MBG6138389.1"/>
    </source>
</evidence>
<dbReference type="GO" id="GO:0000160">
    <property type="term" value="P:phosphorelay signal transduction system"/>
    <property type="evidence" value="ECO:0007669"/>
    <property type="project" value="TreeGrafter"/>
</dbReference>
<keyword evidence="6" id="KW-0175">Coiled coil</keyword>
<feature type="coiled-coil region" evidence="6">
    <location>
        <begin position="187"/>
        <end position="221"/>
    </location>
</feature>
<keyword evidence="4" id="KW-0808">Transferase</keyword>
<gene>
    <name evidence="8" type="ORF">IW245_004583</name>
</gene>
<keyword evidence="3" id="KW-0597">Phosphoprotein</keyword>
<dbReference type="InterPro" id="IPR050428">
    <property type="entry name" value="TCS_sensor_his_kinase"/>
</dbReference>
<dbReference type="AlphaFoldDB" id="A0A8J7GTX8"/>
<dbReference type="GO" id="GO:0004673">
    <property type="term" value="F:protein histidine kinase activity"/>
    <property type="evidence" value="ECO:0007669"/>
    <property type="project" value="UniProtKB-EC"/>
</dbReference>
<evidence type="ECO:0000256" key="5">
    <source>
        <dbReference type="ARBA" id="ARBA00022777"/>
    </source>
</evidence>
<comment type="caution">
    <text evidence="8">The sequence shown here is derived from an EMBL/GenBank/DDBJ whole genome shotgun (WGS) entry which is preliminary data.</text>
</comment>
<evidence type="ECO:0000313" key="9">
    <source>
        <dbReference type="Proteomes" id="UP000622552"/>
    </source>
</evidence>
<feature type="region of interest" description="Disordered" evidence="7">
    <location>
        <begin position="500"/>
        <end position="528"/>
    </location>
</feature>
<dbReference type="GO" id="GO:0005886">
    <property type="term" value="C:plasma membrane"/>
    <property type="evidence" value="ECO:0007669"/>
    <property type="project" value="TreeGrafter"/>
</dbReference>
<dbReference type="EC" id="2.7.13.3" evidence="2"/>
<comment type="catalytic activity">
    <reaction evidence="1">
        <text>ATP + protein L-histidine = ADP + protein N-phospho-L-histidine.</text>
        <dbReference type="EC" id="2.7.13.3"/>
    </reaction>
</comment>
<dbReference type="EMBL" id="JADOUF010000001">
    <property type="protein sequence ID" value="MBG6138389.1"/>
    <property type="molecule type" value="Genomic_DNA"/>
</dbReference>
<proteinExistence type="predicted"/>
<feature type="coiled-coil region" evidence="6">
    <location>
        <begin position="99"/>
        <end position="126"/>
    </location>
</feature>
<protein>
    <recommendedName>
        <fullName evidence="2">histidine kinase</fullName>
        <ecNumber evidence="2">2.7.13.3</ecNumber>
    </recommendedName>
</protein>
<dbReference type="InterPro" id="IPR036890">
    <property type="entry name" value="HATPase_C_sf"/>
</dbReference>
<evidence type="ECO:0000256" key="6">
    <source>
        <dbReference type="SAM" id="Coils"/>
    </source>
</evidence>
<evidence type="ECO:0000256" key="2">
    <source>
        <dbReference type="ARBA" id="ARBA00012438"/>
    </source>
</evidence>
<dbReference type="Gene3D" id="3.30.565.10">
    <property type="entry name" value="Histidine kinase-like ATPase, C-terminal domain"/>
    <property type="match status" value="1"/>
</dbReference>
<keyword evidence="9" id="KW-1185">Reference proteome</keyword>
<dbReference type="SUPFAM" id="SSF55874">
    <property type="entry name" value="ATPase domain of HSP90 chaperone/DNA topoisomerase II/histidine kinase"/>
    <property type="match status" value="1"/>
</dbReference>
<evidence type="ECO:0000256" key="1">
    <source>
        <dbReference type="ARBA" id="ARBA00000085"/>
    </source>
</evidence>
<sequence length="528" mass="57901">MSVIKRSPTPPGPITELFDRLHDLRFDAGEPAIREIARRTSNAIVYSTVHLIFKGPRVPSWGKLELIVEALEGSPDEFRVLHRAALREERRRGGPSEAAEAVEEILAGARAEAARLLAEAQRLRAAADPEGTKLEAELEAGRIRDTAHREAAEIRAAAESAVADAHSAIIESQEVAHSAGLRQQRLRDDIDRELVSLIQQRDEVRAELDHMREVLRQHNAASVEEPPPVPVFDAALRGYNREQVKDHLALLRDRLLDVTSSSRQIGIFSEQSRLQFVNLARRSQILVDRLIGSLDQMEKNEQDPDRLAELFHLDHLATRMRRNDENLLVLAGEESLFQSSKAAPLADVIRAAQSEIELYTKVNFGRIEAGIEIAPLVVHDLVRLLAELLDNATAFSPPDMAAVVEARRVGSAVQLIVEDRGIGMIGQKIALINDRLAHPPTPGLDIINTRYMGTKVISLLAAKHGIKVELKAANSNRPGVVALVTLPAPTLLQGATGLGQTVVAPSPDTPTIEKSTMTPIDDLPESAI</sequence>
<dbReference type="PANTHER" id="PTHR45436">
    <property type="entry name" value="SENSOR HISTIDINE KINASE YKOH"/>
    <property type="match status" value="1"/>
</dbReference>
<name>A0A8J7GTX8_9ACTN</name>
<keyword evidence="5" id="KW-0418">Kinase</keyword>
<dbReference type="PANTHER" id="PTHR45436:SF5">
    <property type="entry name" value="SENSOR HISTIDINE KINASE TRCS"/>
    <property type="match status" value="1"/>
</dbReference>
<evidence type="ECO:0000256" key="4">
    <source>
        <dbReference type="ARBA" id="ARBA00022679"/>
    </source>
</evidence>
<organism evidence="8 9">
    <name type="scientific">Longispora fulva</name>
    <dbReference type="NCBI Taxonomy" id="619741"/>
    <lineage>
        <taxon>Bacteria</taxon>
        <taxon>Bacillati</taxon>
        <taxon>Actinomycetota</taxon>
        <taxon>Actinomycetes</taxon>
        <taxon>Micromonosporales</taxon>
        <taxon>Micromonosporaceae</taxon>
        <taxon>Longispora</taxon>
    </lineage>
</organism>